<keyword evidence="4" id="KW-1185">Reference proteome</keyword>
<dbReference type="GeneID" id="28995566"/>
<evidence type="ECO:0000313" key="3">
    <source>
        <dbReference type="EMBL" id="OAD79544.1"/>
    </source>
</evidence>
<dbReference type="VEuPathDB" id="FungiDB:PHYBLDRAFT_162604"/>
<evidence type="ECO:0000256" key="2">
    <source>
        <dbReference type="SAM" id="MobiDB-lite"/>
    </source>
</evidence>
<sequence length="531" mass="62635">MESTVKTLHTDMIQEWEIDQAKLLRRLSEFTQQVSSLNNTLEEERRQFEKTKTSLLRELKIKDVTFDKKYQQTQEDFEQQIQELKHQLKKEQQEHQDDIQEWKSRHDVTLKTERTNNARRIYGFQERLSAKETEYAQLQNHLRQTQSEPSSPVGVGFSEISKDDRILYLEDTIAHMRKEHAAERKAWEAQLEMQETHSHHSHQSHHRQQQQQQQQRLDSTFNDNDTATSIAIAASREISPPQSLESPFLNIFSKKKKTLSLTGISSHETTRLNELTRQLKEAHAKKTDQMMLNFENEINRLKDLFINESRRVSMQHEARIQNLVAEHDQTIKDMVEEHSNAKEILKIEHQNQQEEFVEAQNQRLQRALRETEETWEERLKVANMSMSKDASEIQAHWETKRELMVAAHREEIERCRNELEVIKYRLRMAVEKLKESQSKASLLQDLQNSSTIEYTRLKFASKKAGLRLSKIEQEHSQARRIAKEIVQIADPDSHIGENVSLAEILQKARFNLSNTPKAEPYPVTYMSYFGF</sequence>
<feature type="coiled-coil region" evidence="1">
    <location>
        <begin position="13"/>
        <end position="148"/>
    </location>
</feature>
<accession>A0A167QDM0</accession>
<evidence type="ECO:0000256" key="1">
    <source>
        <dbReference type="SAM" id="Coils"/>
    </source>
</evidence>
<dbReference type="STRING" id="763407.A0A167QDM0"/>
<feature type="coiled-coil region" evidence="1">
    <location>
        <begin position="335"/>
        <end position="374"/>
    </location>
</feature>
<dbReference type="RefSeq" id="XP_018297584.1">
    <property type="nucleotide sequence ID" value="XM_018434660.1"/>
</dbReference>
<dbReference type="Proteomes" id="UP000077315">
    <property type="component" value="Unassembled WGS sequence"/>
</dbReference>
<protein>
    <submittedName>
        <fullName evidence="3">Uncharacterized protein</fullName>
    </submittedName>
</protein>
<organism evidence="3 4">
    <name type="scientific">Phycomyces blakesleeanus (strain ATCC 8743b / DSM 1359 / FGSC 10004 / NBRC 33097 / NRRL 1555)</name>
    <dbReference type="NCBI Taxonomy" id="763407"/>
    <lineage>
        <taxon>Eukaryota</taxon>
        <taxon>Fungi</taxon>
        <taxon>Fungi incertae sedis</taxon>
        <taxon>Mucoromycota</taxon>
        <taxon>Mucoromycotina</taxon>
        <taxon>Mucoromycetes</taxon>
        <taxon>Mucorales</taxon>
        <taxon>Phycomycetaceae</taxon>
        <taxon>Phycomyces</taxon>
    </lineage>
</organism>
<dbReference type="AlphaFoldDB" id="A0A167QDM0"/>
<dbReference type="EMBL" id="KV440972">
    <property type="protein sequence ID" value="OAD79544.1"/>
    <property type="molecule type" value="Genomic_DNA"/>
</dbReference>
<dbReference type="InParanoid" id="A0A167QDM0"/>
<proteinExistence type="predicted"/>
<gene>
    <name evidence="3" type="ORF">PHYBLDRAFT_162604</name>
</gene>
<dbReference type="OrthoDB" id="2288664at2759"/>
<reference evidence="4" key="1">
    <citation type="submission" date="2015-06" db="EMBL/GenBank/DDBJ databases">
        <title>Expansion of signal transduction pathways in fungi by whole-genome duplication.</title>
        <authorList>
            <consortium name="DOE Joint Genome Institute"/>
            <person name="Corrochano L.M."/>
            <person name="Kuo A."/>
            <person name="Marcet-Houben M."/>
            <person name="Polaino S."/>
            <person name="Salamov A."/>
            <person name="Villalobos J.M."/>
            <person name="Alvarez M.I."/>
            <person name="Avalos J."/>
            <person name="Benito E.P."/>
            <person name="Benoit I."/>
            <person name="Burger G."/>
            <person name="Camino L.P."/>
            <person name="Canovas D."/>
            <person name="Cerda-Olmedo E."/>
            <person name="Cheng J.-F."/>
            <person name="Dominguez A."/>
            <person name="Elias M."/>
            <person name="Eslava A.P."/>
            <person name="Glaser F."/>
            <person name="Grimwood J."/>
            <person name="Gutierrez G."/>
            <person name="Heitman J."/>
            <person name="Henrissat B."/>
            <person name="Iturriaga E.A."/>
            <person name="Lang B.F."/>
            <person name="Lavin J.L."/>
            <person name="Lee S."/>
            <person name="Li W."/>
            <person name="Lindquist E."/>
            <person name="Lopez-Garcia S."/>
            <person name="Luque E.M."/>
            <person name="Marcos A.T."/>
            <person name="Martin J."/>
            <person name="McCluskey K."/>
            <person name="Medina H.R."/>
            <person name="Miralles-Duran A."/>
            <person name="Miyazaki A."/>
            <person name="Munoz-Torres E."/>
            <person name="Oguiza J.A."/>
            <person name="Ohm R."/>
            <person name="Olmedo M."/>
            <person name="Orejas M."/>
            <person name="Ortiz-Castellanos L."/>
            <person name="Pisabarro A.G."/>
            <person name="Rodriguez-Romero J."/>
            <person name="Ruiz-Herrera J."/>
            <person name="Ruiz-Vazquez R."/>
            <person name="Sanz C."/>
            <person name="Schackwitz W."/>
            <person name="Schmutz J."/>
            <person name="Shahriari M."/>
            <person name="Shelest E."/>
            <person name="Silva-Franco F."/>
            <person name="Soanes D."/>
            <person name="Syed K."/>
            <person name="Tagua V.G."/>
            <person name="Talbot N.J."/>
            <person name="Thon M."/>
            <person name="De vries R.P."/>
            <person name="Wiebenga A."/>
            <person name="Yadav J.S."/>
            <person name="Braun E.L."/>
            <person name="Baker S."/>
            <person name="Garre V."/>
            <person name="Horwitz B."/>
            <person name="Torres-Martinez S."/>
            <person name="Idnurm A."/>
            <person name="Herrera-Estrella A."/>
            <person name="Gabaldon T."/>
            <person name="Grigoriev I.V."/>
        </authorList>
    </citation>
    <scope>NUCLEOTIDE SEQUENCE [LARGE SCALE GENOMIC DNA]</scope>
    <source>
        <strain evidence="4">NRRL 1555(-)</strain>
    </source>
</reference>
<keyword evidence="1" id="KW-0175">Coiled coil</keyword>
<feature type="compositionally biased region" description="Basic residues" evidence="2">
    <location>
        <begin position="199"/>
        <end position="208"/>
    </location>
</feature>
<evidence type="ECO:0000313" key="4">
    <source>
        <dbReference type="Proteomes" id="UP000077315"/>
    </source>
</evidence>
<name>A0A167QDM0_PHYB8</name>
<feature type="region of interest" description="Disordered" evidence="2">
    <location>
        <begin position="192"/>
        <end position="219"/>
    </location>
</feature>